<dbReference type="InterPro" id="IPR025323">
    <property type="entry name" value="DUF4229"/>
</dbReference>
<evidence type="ECO:0000256" key="1">
    <source>
        <dbReference type="SAM" id="MobiDB-lite"/>
    </source>
</evidence>
<name>A0A1I2CU22_9MICO</name>
<dbReference type="AlphaFoldDB" id="A0A1I2CU22"/>
<keyword evidence="2" id="KW-1133">Transmembrane helix</keyword>
<evidence type="ECO:0000256" key="2">
    <source>
        <dbReference type="SAM" id="Phobius"/>
    </source>
</evidence>
<reference evidence="4" key="1">
    <citation type="submission" date="2016-10" db="EMBL/GenBank/DDBJ databases">
        <authorList>
            <person name="Varghese N."/>
            <person name="Submissions S."/>
        </authorList>
    </citation>
    <scope>NUCLEOTIDE SEQUENCE [LARGE SCALE GENOMIC DNA]</scope>
    <source>
        <strain evidence="4">DSM 19083</strain>
    </source>
</reference>
<dbReference type="EMBL" id="FONZ01000001">
    <property type="protein sequence ID" value="SFE71809.1"/>
    <property type="molecule type" value="Genomic_DNA"/>
</dbReference>
<evidence type="ECO:0008006" key="5">
    <source>
        <dbReference type="Google" id="ProtNLM"/>
    </source>
</evidence>
<feature type="region of interest" description="Disordered" evidence="1">
    <location>
        <begin position="60"/>
        <end position="80"/>
    </location>
</feature>
<dbReference type="Proteomes" id="UP000198520">
    <property type="component" value="Unassembled WGS sequence"/>
</dbReference>
<keyword evidence="4" id="KW-1185">Reference proteome</keyword>
<accession>A0A1I2CU22</accession>
<protein>
    <recommendedName>
        <fullName evidence="5">DUF4229 domain-containing protein</fullName>
    </recommendedName>
</protein>
<organism evidence="3 4">
    <name type="scientific">Flavimobilis marinus</name>
    <dbReference type="NCBI Taxonomy" id="285351"/>
    <lineage>
        <taxon>Bacteria</taxon>
        <taxon>Bacillati</taxon>
        <taxon>Actinomycetota</taxon>
        <taxon>Actinomycetes</taxon>
        <taxon>Micrococcales</taxon>
        <taxon>Jonesiaceae</taxon>
        <taxon>Flavimobilis</taxon>
    </lineage>
</organism>
<keyword evidence="2" id="KW-0472">Membrane</keyword>
<feature type="transmembrane region" description="Helical" evidence="2">
    <location>
        <begin position="5"/>
        <end position="21"/>
    </location>
</feature>
<sequence length="80" mass="8488">MIYSLLRLAIFIVTVGVLYLVGMGGWLVVLVAAIIAAAVSYLALAKQRDAAAVFLEHRAARRTRRPSTADADAAAEDDAS</sequence>
<proteinExistence type="predicted"/>
<feature type="transmembrane region" description="Helical" evidence="2">
    <location>
        <begin position="27"/>
        <end position="44"/>
    </location>
</feature>
<keyword evidence="2" id="KW-0812">Transmembrane</keyword>
<evidence type="ECO:0000313" key="4">
    <source>
        <dbReference type="Proteomes" id="UP000198520"/>
    </source>
</evidence>
<gene>
    <name evidence="3" type="ORF">SAMN04488035_0265</name>
</gene>
<dbReference type="Pfam" id="PF14012">
    <property type="entry name" value="DUF4229"/>
    <property type="match status" value="1"/>
</dbReference>
<evidence type="ECO:0000313" key="3">
    <source>
        <dbReference type="EMBL" id="SFE71809.1"/>
    </source>
</evidence>